<feature type="DNA-binding region" description="OmpR/PhoB-type" evidence="7">
    <location>
        <begin position="127"/>
        <end position="225"/>
    </location>
</feature>
<gene>
    <name evidence="10" type="ORF">I6N96_06750</name>
</gene>
<dbReference type="InterPro" id="IPR001789">
    <property type="entry name" value="Sig_transdc_resp-reg_receiver"/>
</dbReference>
<dbReference type="InterPro" id="IPR039420">
    <property type="entry name" value="WalR-like"/>
</dbReference>
<evidence type="ECO:0000256" key="6">
    <source>
        <dbReference type="PROSITE-ProRule" id="PRU00169"/>
    </source>
</evidence>
<dbReference type="CDD" id="cd17574">
    <property type="entry name" value="REC_OmpR"/>
    <property type="match status" value="1"/>
</dbReference>
<reference evidence="10 11" key="1">
    <citation type="submission" date="2020-12" db="EMBL/GenBank/DDBJ databases">
        <title>Vagococcus allomyrinae sp. nov. and Enterococcus lavae sp. nov., isolated from the larvae of Allomyrina dichotoma.</title>
        <authorList>
            <person name="Lee S.D."/>
        </authorList>
    </citation>
    <scope>NUCLEOTIDE SEQUENCE [LARGE SCALE GENOMIC DNA]</scope>
    <source>
        <strain evidence="10 11">BWM-S5</strain>
    </source>
</reference>
<evidence type="ECO:0000313" key="10">
    <source>
        <dbReference type="EMBL" id="MBP1045975.1"/>
    </source>
</evidence>
<dbReference type="SUPFAM" id="SSF52172">
    <property type="entry name" value="CheY-like"/>
    <property type="match status" value="1"/>
</dbReference>
<feature type="modified residue" description="4-aspartylphosphate" evidence="6">
    <location>
        <position position="52"/>
    </location>
</feature>
<evidence type="ECO:0000256" key="1">
    <source>
        <dbReference type="ARBA" id="ARBA00022553"/>
    </source>
</evidence>
<dbReference type="Pfam" id="PF00072">
    <property type="entry name" value="Response_reg"/>
    <property type="match status" value="1"/>
</dbReference>
<name>A0ABS4CH83_9ENTE</name>
<evidence type="ECO:0000313" key="11">
    <source>
        <dbReference type="Proteomes" id="UP000673375"/>
    </source>
</evidence>
<dbReference type="RefSeq" id="WP_209556806.1">
    <property type="nucleotide sequence ID" value="NZ_JAEDXU010000003.1"/>
</dbReference>
<evidence type="ECO:0000256" key="7">
    <source>
        <dbReference type="PROSITE-ProRule" id="PRU01091"/>
    </source>
</evidence>
<dbReference type="InterPro" id="IPR016032">
    <property type="entry name" value="Sig_transdc_resp-reg_C-effctor"/>
</dbReference>
<dbReference type="SMART" id="SM00862">
    <property type="entry name" value="Trans_reg_C"/>
    <property type="match status" value="1"/>
</dbReference>
<dbReference type="PANTHER" id="PTHR48111:SF1">
    <property type="entry name" value="TWO-COMPONENT RESPONSE REGULATOR ORR33"/>
    <property type="match status" value="1"/>
</dbReference>
<dbReference type="InterPro" id="IPR001867">
    <property type="entry name" value="OmpR/PhoB-type_DNA-bd"/>
</dbReference>
<evidence type="ECO:0000256" key="5">
    <source>
        <dbReference type="ARBA" id="ARBA00023163"/>
    </source>
</evidence>
<proteinExistence type="predicted"/>
<evidence type="ECO:0000259" key="8">
    <source>
        <dbReference type="PROSITE" id="PS50110"/>
    </source>
</evidence>
<dbReference type="Gene3D" id="1.10.10.10">
    <property type="entry name" value="Winged helix-like DNA-binding domain superfamily/Winged helix DNA-binding domain"/>
    <property type="match status" value="1"/>
</dbReference>
<keyword evidence="2" id="KW-0902">Two-component regulatory system</keyword>
<dbReference type="Proteomes" id="UP000673375">
    <property type="component" value="Unassembled WGS sequence"/>
</dbReference>
<keyword evidence="5" id="KW-0804">Transcription</keyword>
<dbReference type="EMBL" id="JAEDXU010000003">
    <property type="protein sequence ID" value="MBP1045975.1"/>
    <property type="molecule type" value="Genomic_DNA"/>
</dbReference>
<feature type="domain" description="Response regulatory" evidence="8">
    <location>
        <begin position="3"/>
        <end position="116"/>
    </location>
</feature>
<keyword evidence="4 7" id="KW-0238">DNA-binding</keyword>
<evidence type="ECO:0000259" key="9">
    <source>
        <dbReference type="PROSITE" id="PS51755"/>
    </source>
</evidence>
<protein>
    <submittedName>
        <fullName evidence="10">Response regulator transcription factor</fullName>
    </submittedName>
</protein>
<evidence type="ECO:0000256" key="2">
    <source>
        <dbReference type="ARBA" id="ARBA00023012"/>
    </source>
</evidence>
<dbReference type="SMART" id="SM00448">
    <property type="entry name" value="REC"/>
    <property type="match status" value="1"/>
</dbReference>
<accession>A0ABS4CH83</accession>
<keyword evidence="3" id="KW-0805">Transcription regulation</keyword>
<evidence type="ECO:0000256" key="4">
    <source>
        <dbReference type="ARBA" id="ARBA00023125"/>
    </source>
</evidence>
<keyword evidence="11" id="KW-1185">Reference proteome</keyword>
<dbReference type="InterPro" id="IPR036388">
    <property type="entry name" value="WH-like_DNA-bd_sf"/>
</dbReference>
<dbReference type="Gene3D" id="6.10.250.690">
    <property type="match status" value="1"/>
</dbReference>
<dbReference type="PROSITE" id="PS51755">
    <property type="entry name" value="OMPR_PHOB"/>
    <property type="match status" value="1"/>
</dbReference>
<keyword evidence="1 6" id="KW-0597">Phosphoprotein</keyword>
<evidence type="ECO:0000256" key="3">
    <source>
        <dbReference type="ARBA" id="ARBA00023015"/>
    </source>
</evidence>
<dbReference type="InterPro" id="IPR011006">
    <property type="entry name" value="CheY-like_superfamily"/>
</dbReference>
<dbReference type="Pfam" id="PF00486">
    <property type="entry name" value="Trans_reg_C"/>
    <property type="match status" value="1"/>
</dbReference>
<dbReference type="PANTHER" id="PTHR48111">
    <property type="entry name" value="REGULATOR OF RPOS"/>
    <property type="match status" value="1"/>
</dbReference>
<dbReference type="CDD" id="cd00383">
    <property type="entry name" value="trans_reg_C"/>
    <property type="match status" value="1"/>
</dbReference>
<dbReference type="PROSITE" id="PS50110">
    <property type="entry name" value="RESPONSE_REGULATORY"/>
    <property type="match status" value="1"/>
</dbReference>
<comment type="caution">
    <text evidence="10">The sequence shown here is derived from an EMBL/GenBank/DDBJ whole genome shotgun (WGS) entry which is preliminary data.</text>
</comment>
<feature type="domain" description="OmpR/PhoB-type" evidence="9">
    <location>
        <begin position="127"/>
        <end position="225"/>
    </location>
</feature>
<sequence length="227" mass="25933">MPKLLIVEDNRQIVEVLKKYLIHADYEVNAVYDGKEALASFERQRYDLILLDIMLPELDGYAVCRKIRETSTVPIIMITAKSEDADRILGLEIGADDYIVKPFSTKEVVARVNALLRRVQFEKAGTDRRISYEDIRIDIETKEVAAAGSKLALTKKEFDLLLLFVQFPKKVFTRENLLDSVWGVDYFGDARTVDSHIKRLRAKLKNSDSVCHIQTIWGAGYAFEVTT</sequence>
<dbReference type="Gene3D" id="3.40.50.2300">
    <property type="match status" value="1"/>
</dbReference>
<organism evidence="10 11">
    <name type="scientific">Enterococcus larvae</name>
    <dbReference type="NCBI Taxonomy" id="2794352"/>
    <lineage>
        <taxon>Bacteria</taxon>
        <taxon>Bacillati</taxon>
        <taxon>Bacillota</taxon>
        <taxon>Bacilli</taxon>
        <taxon>Lactobacillales</taxon>
        <taxon>Enterococcaceae</taxon>
        <taxon>Enterococcus</taxon>
    </lineage>
</organism>
<dbReference type="SUPFAM" id="SSF46894">
    <property type="entry name" value="C-terminal effector domain of the bipartite response regulators"/>
    <property type="match status" value="1"/>
</dbReference>